<dbReference type="CDD" id="cd07713">
    <property type="entry name" value="DHPS-like_MBL-fold"/>
    <property type="match status" value="1"/>
</dbReference>
<dbReference type="OrthoDB" id="1470350at2759"/>
<dbReference type="EMBL" id="CAJNDS010002407">
    <property type="protein sequence ID" value="CAE7462568.1"/>
    <property type="molecule type" value="Genomic_DNA"/>
</dbReference>
<dbReference type="InterPro" id="IPR041712">
    <property type="entry name" value="DHPS-like_MBL-fold"/>
</dbReference>
<dbReference type="PANTHER" id="PTHR13754:SF13">
    <property type="entry name" value="METALLO-BETA-LACTAMASE SUPERFAMILY PROTEIN (AFU_ORTHOLOGUE AFUA_3G07630)"/>
    <property type="match status" value="1"/>
</dbReference>
<evidence type="ECO:0000313" key="2">
    <source>
        <dbReference type="EMBL" id="CAE7462568.1"/>
    </source>
</evidence>
<protein>
    <recommendedName>
        <fullName evidence="1">Metallo-beta-lactamase domain-containing protein</fullName>
    </recommendedName>
</protein>
<dbReference type="InterPro" id="IPR052926">
    <property type="entry name" value="Metallo-beta-lactamase_dom"/>
</dbReference>
<dbReference type="Gene3D" id="3.60.15.10">
    <property type="entry name" value="Ribonuclease Z/Hydroxyacylglutathione hydrolase-like"/>
    <property type="match status" value="1"/>
</dbReference>
<reference evidence="2" key="1">
    <citation type="submission" date="2021-02" db="EMBL/GenBank/DDBJ databases">
        <authorList>
            <person name="Dougan E. K."/>
            <person name="Rhodes N."/>
            <person name="Thang M."/>
            <person name="Chan C."/>
        </authorList>
    </citation>
    <scope>NUCLEOTIDE SEQUENCE</scope>
</reference>
<proteinExistence type="predicted"/>
<gene>
    <name evidence="2" type="ORF">SNAT2548_LOCUS25758</name>
</gene>
<dbReference type="PANTHER" id="PTHR13754">
    <property type="entry name" value="METALLO-BETA-LACTAMASE SUPERFAMILY PROTEIN"/>
    <property type="match status" value="1"/>
</dbReference>
<dbReference type="Proteomes" id="UP000604046">
    <property type="component" value="Unassembled WGS sequence"/>
</dbReference>
<evidence type="ECO:0000259" key="1">
    <source>
        <dbReference type="Pfam" id="PF00753"/>
    </source>
</evidence>
<accession>A0A812S0T3</accession>
<dbReference type="SUPFAM" id="SSF56281">
    <property type="entry name" value="Metallo-hydrolase/oxidoreductase"/>
    <property type="match status" value="1"/>
</dbReference>
<dbReference type="AlphaFoldDB" id="A0A812S0T3"/>
<name>A0A812S0T3_9DINO</name>
<organism evidence="2 3">
    <name type="scientific">Symbiodinium natans</name>
    <dbReference type="NCBI Taxonomy" id="878477"/>
    <lineage>
        <taxon>Eukaryota</taxon>
        <taxon>Sar</taxon>
        <taxon>Alveolata</taxon>
        <taxon>Dinophyceae</taxon>
        <taxon>Suessiales</taxon>
        <taxon>Symbiodiniaceae</taxon>
        <taxon>Symbiodinium</taxon>
    </lineage>
</organism>
<comment type="caution">
    <text evidence="2">The sequence shown here is derived from an EMBL/GenBank/DDBJ whole genome shotgun (WGS) entry which is preliminary data.</text>
</comment>
<evidence type="ECO:0000313" key="3">
    <source>
        <dbReference type="Proteomes" id="UP000604046"/>
    </source>
</evidence>
<feature type="domain" description="Metallo-beta-lactamase" evidence="1">
    <location>
        <begin position="70"/>
        <end position="167"/>
    </location>
</feature>
<dbReference type="InterPro" id="IPR036866">
    <property type="entry name" value="RibonucZ/Hydroxyglut_hydro"/>
</dbReference>
<dbReference type="Pfam" id="PF00753">
    <property type="entry name" value="Lactamase_B"/>
    <property type="match status" value="1"/>
</dbReference>
<dbReference type="GO" id="GO:0016740">
    <property type="term" value="F:transferase activity"/>
    <property type="evidence" value="ECO:0007669"/>
    <property type="project" value="TreeGrafter"/>
</dbReference>
<dbReference type="InterPro" id="IPR001279">
    <property type="entry name" value="Metallo-B-lactamas"/>
</dbReference>
<keyword evidence="3" id="KW-1185">Reference proteome</keyword>
<sequence>MDGLVEVESLTVINIIDNDTDFLSTAASTKDGSVTYQSEVAQHVARGDKTLNFPDFCCAAHGLSLLLTAVVGQQKRALLLDAGPCPQLWKDNAAKLGIDLSSVDSIVLSHYHADHSGGLSGAVPAIAAARRAAGKGPVRVDLHRSRPDSRAIQLPSGSVLPLQPETPSFEDLQRLGGEVVLSQEPHILSDCFFVSGEIPRRTSYEKGLVGSKRLEDNDWRDDCDVDEERYVAVKVRGSGVVVFSSCSHAGIVNVCRHALDLAGVPLLAAMGGFHLGGTGLEERVSDTVQDLVKLQPKAILPGHCTGWRAKTAMAQAMPDQYIPALAGGRYVFAAAKL</sequence>